<evidence type="ECO:0000313" key="6">
    <source>
        <dbReference type="EMBL" id="GJM49923.1"/>
    </source>
</evidence>
<evidence type="ECO:0000256" key="5">
    <source>
        <dbReference type="HAMAP-Rule" id="MF_00902"/>
    </source>
</evidence>
<comment type="similarity">
    <text evidence="5">Belongs to the TatC family.</text>
</comment>
<keyword evidence="9" id="KW-1185">Reference proteome</keyword>
<dbReference type="Pfam" id="PF00902">
    <property type="entry name" value="TatC"/>
    <property type="match status" value="1"/>
</dbReference>
<dbReference type="EMBL" id="BQKA01000016">
    <property type="protein sequence ID" value="GJM49923.1"/>
    <property type="molecule type" value="Genomic_DNA"/>
</dbReference>
<evidence type="ECO:0000256" key="4">
    <source>
        <dbReference type="ARBA" id="ARBA00023136"/>
    </source>
</evidence>
<evidence type="ECO:0000313" key="7">
    <source>
        <dbReference type="EMBL" id="GJM51694.1"/>
    </source>
</evidence>
<dbReference type="InterPro" id="IPR002033">
    <property type="entry name" value="TatC"/>
</dbReference>
<keyword evidence="5" id="KW-0811">Translocation</keyword>
<keyword evidence="5" id="KW-0813">Transport</keyword>
<feature type="transmembrane region" description="Helical" evidence="5">
    <location>
        <begin position="93"/>
        <end position="112"/>
    </location>
</feature>
<feature type="transmembrane region" description="Helical" evidence="5">
    <location>
        <begin position="20"/>
        <end position="41"/>
    </location>
</feature>
<evidence type="ECO:0000256" key="1">
    <source>
        <dbReference type="ARBA" id="ARBA00004141"/>
    </source>
</evidence>
<comment type="subunit">
    <text evidence="5">Forms a complex with TatA.</text>
</comment>
<evidence type="ECO:0000313" key="9">
    <source>
        <dbReference type="Proteomes" id="UP001208692"/>
    </source>
</evidence>
<dbReference type="Proteomes" id="UP001207736">
    <property type="component" value="Unassembled WGS sequence"/>
</dbReference>
<feature type="transmembrane region" description="Helical" evidence="5">
    <location>
        <begin position="240"/>
        <end position="261"/>
    </location>
</feature>
<protein>
    <recommendedName>
        <fullName evidence="5">Sec-independent protein translocase protein TatC</fullName>
    </recommendedName>
</protein>
<dbReference type="GO" id="GO:0009977">
    <property type="term" value="F:proton motive force dependent protein transmembrane transporter activity"/>
    <property type="evidence" value="ECO:0007669"/>
    <property type="project" value="TreeGrafter"/>
</dbReference>
<dbReference type="RefSeq" id="WP_264845077.1">
    <property type="nucleotide sequence ID" value="NZ_BPMA01000003.1"/>
</dbReference>
<keyword evidence="5" id="KW-0653">Protein transport</keyword>
<comment type="function">
    <text evidence="5">Part of the twin-arginine translocation (Tat) system that transports large folded proteins containing a characteristic twin-arginine motif in their signal peptide across membranes.</text>
</comment>
<proteinExistence type="inferred from homology"/>
<evidence type="ECO:0000256" key="3">
    <source>
        <dbReference type="ARBA" id="ARBA00022989"/>
    </source>
</evidence>
<comment type="subcellular location">
    <subcellularLocation>
        <location evidence="5">Cell membrane</location>
        <topology evidence="5">Multi-pass membrane protein</topology>
    </subcellularLocation>
    <subcellularLocation>
        <location evidence="1">Membrane</location>
        <topology evidence="1">Multi-pass membrane protein</topology>
    </subcellularLocation>
</comment>
<comment type="caution">
    <text evidence="6">The sequence shown here is derived from an EMBL/GenBank/DDBJ whole genome shotgun (WGS) entry which is preliminary data.</text>
</comment>
<dbReference type="PANTHER" id="PTHR30371">
    <property type="entry name" value="SEC-INDEPENDENT PROTEIN TRANSLOCASE PROTEIN TATC"/>
    <property type="match status" value="1"/>
</dbReference>
<dbReference type="Proteomes" id="UP001208692">
    <property type="component" value="Unassembled WGS sequence"/>
</dbReference>
<feature type="transmembrane region" description="Helical" evidence="5">
    <location>
        <begin position="133"/>
        <end position="152"/>
    </location>
</feature>
<dbReference type="PRINTS" id="PR01840">
    <property type="entry name" value="TATCFAMILY"/>
</dbReference>
<keyword evidence="2 5" id="KW-0812">Transmembrane</keyword>
<dbReference type="GO" id="GO:0033281">
    <property type="term" value="C:TAT protein transport complex"/>
    <property type="evidence" value="ECO:0007669"/>
    <property type="project" value="UniProtKB-UniRule"/>
</dbReference>
<accession>A0AAV5AY32</accession>
<keyword evidence="5" id="KW-1003">Cell membrane</keyword>
<dbReference type="GO" id="GO:0043953">
    <property type="term" value="P:protein transport by the Tat complex"/>
    <property type="evidence" value="ECO:0007669"/>
    <property type="project" value="UniProtKB-UniRule"/>
</dbReference>
<name>A0AAV5AY32_9FLAO</name>
<feature type="transmembrane region" description="Helical" evidence="5">
    <location>
        <begin position="215"/>
        <end position="234"/>
    </location>
</feature>
<dbReference type="GO" id="GO:0065002">
    <property type="term" value="P:intracellular protein transmembrane transport"/>
    <property type="evidence" value="ECO:0007669"/>
    <property type="project" value="TreeGrafter"/>
</dbReference>
<evidence type="ECO:0000256" key="2">
    <source>
        <dbReference type="ARBA" id="ARBA00022692"/>
    </source>
</evidence>
<dbReference type="AlphaFoldDB" id="A0AAV5AY32"/>
<keyword evidence="3 5" id="KW-1133">Transmembrane helix</keyword>
<gene>
    <name evidence="5 6" type="primary">tatC</name>
    <name evidence="6" type="ORF">RCZ15_08980</name>
    <name evidence="7" type="ORF">RCZ16_00120</name>
</gene>
<keyword evidence="4 5" id="KW-0472">Membrane</keyword>
<organism evidence="6 8">
    <name type="scientific">Capnocytophaga catalasegens</name>
    <dbReference type="NCBI Taxonomy" id="1004260"/>
    <lineage>
        <taxon>Bacteria</taxon>
        <taxon>Pseudomonadati</taxon>
        <taxon>Bacteroidota</taxon>
        <taxon>Flavobacteriia</taxon>
        <taxon>Flavobacteriales</taxon>
        <taxon>Flavobacteriaceae</taxon>
        <taxon>Capnocytophaga</taxon>
    </lineage>
</organism>
<feature type="transmembrane region" description="Helical" evidence="5">
    <location>
        <begin position="181"/>
        <end position="203"/>
    </location>
</feature>
<evidence type="ECO:0000313" key="8">
    <source>
        <dbReference type="Proteomes" id="UP001207736"/>
    </source>
</evidence>
<dbReference type="PANTHER" id="PTHR30371:SF0">
    <property type="entry name" value="SEC-INDEPENDENT PROTEIN TRANSLOCASE PROTEIN TATC, CHLOROPLASTIC-RELATED"/>
    <property type="match status" value="1"/>
</dbReference>
<reference evidence="6 9" key="1">
    <citation type="submission" date="2021-11" db="EMBL/GenBank/DDBJ databases">
        <title>Draft genome sequence of Capnocytophaga sp. strain KC07075 isolated from cat oral cavity.</title>
        <authorList>
            <person name="Suzuki M."/>
            <person name="Imaoka K."/>
            <person name="Kimura M."/>
            <person name="Morikawa S."/>
            <person name="Maeda K."/>
        </authorList>
    </citation>
    <scope>NUCLEOTIDE SEQUENCE</scope>
    <source>
        <strain evidence="6">KC07075</strain>
        <strain evidence="7 9">KC07079</strain>
    </source>
</reference>
<dbReference type="HAMAP" id="MF_00902">
    <property type="entry name" value="TatC"/>
    <property type="match status" value="1"/>
</dbReference>
<sequence length="270" mass="31482">MEKNDEMSFLDHLEVLRWHLIRSTMAVIFIGLFAFIFKSYIFDYVIFAPKKGDFPTYQFFCNIGKIFDIESDFCKETLPFKIQNRTMAGQFSASIWTAIWAGIIVGFPYLIYELWRFISPGLYKHERKMASRFIIITSFLFFVGVIFGYYIITPLSINFLANYSISQEVVNQIDIDSYISIVRSSVISCGFIFELPIIIYFLTKMGFITPQFLRKYRKHALILVLIFSAIITPPDVVSQIIVAIPIFILYEVSIYICSWALKHKKTTKII</sequence>
<dbReference type="NCBIfam" id="TIGR00945">
    <property type="entry name" value="tatC"/>
    <property type="match status" value="1"/>
</dbReference>
<dbReference type="EMBL" id="BQKB01000001">
    <property type="protein sequence ID" value="GJM51694.1"/>
    <property type="molecule type" value="Genomic_DNA"/>
</dbReference>